<reference evidence="1" key="2">
    <citation type="journal article" date="2015" name="Fish Shellfish Immunol.">
        <title>Early steps in the European eel (Anguilla anguilla)-Vibrio vulnificus interaction in the gills: Role of the RtxA13 toxin.</title>
        <authorList>
            <person name="Callol A."/>
            <person name="Pajuelo D."/>
            <person name="Ebbesson L."/>
            <person name="Teles M."/>
            <person name="MacKenzie S."/>
            <person name="Amaro C."/>
        </authorList>
    </citation>
    <scope>NUCLEOTIDE SEQUENCE</scope>
</reference>
<name>A0A0E9TNW3_ANGAN</name>
<evidence type="ECO:0000313" key="1">
    <source>
        <dbReference type="EMBL" id="JAH54575.1"/>
    </source>
</evidence>
<proteinExistence type="predicted"/>
<dbReference type="EMBL" id="GBXM01054002">
    <property type="protein sequence ID" value="JAH54575.1"/>
    <property type="molecule type" value="Transcribed_RNA"/>
</dbReference>
<dbReference type="AlphaFoldDB" id="A0A0E9TNW3"/>
<accession>A0A0E9TNW3</accession>
<protein>
    <submittedName>
        <fullName evidence="1">Uncharacterized protein</fullName>
    </submittedName>
</protein>
<reference evidence="1" key="1">
    <citation type="submission" date="2014-11" db="EMBL/GenBank/DDBJ databases">
        <authorList>
            <person name="Amaro Gonzalez C."/>
        </authorList>
    </citation>
    <scope>NUCLEOTIDE SEQUENCE</scope>
</reference>
<organism evidence="1">
    <name type="scientific">Anguilla anguilla</name>
    <name type="common">European freshwater eel</name>
    <name type="synonym">Muraena anguilla</name>
    <dbReference type="NCBI Taxonomy" id="7936"/>
    <lineage>
        <taxon>Eukaryota</taxon>
        <taxon>Metazoa</taxon>
        <taxon>Chordata</taxon>
        <taxon>Craniata</taxon>
        <taxon>Vertebrata</taxon>
        <taxon>Euteleostomi</taxon>
        <taxon>Actinopterygii</taxon>
        <taxon>Neopterygii</taxon>
        <taxon>Teleostei</taxon>
        <taxon>Anguilliformes</taxon>
        <taxon>Anguillidae</taxon>
        <taxon>Anguilla</taxon>
    </lineage>
</organism>
<sequence length="38" mass="4498">MLYLQVKKLALQEVCSCCNFICDLQVFFFLCKHILTKL</sequence>